<sequence>MLKSISEEKAQKKEASASLLFNLFFCFEILNVFFNDSHFLIIPQNPFGNNPFQTPIHSFN</sequence>
<keyword evidence="1" id="KW-1133">Transmembrane helix</keyword>
<comment type="caution">
    <text evidence="2">The sequence shown here is derived from an EMBL/GenBank/DDBJ whole genome shotgun (WGS) entry which is preliminary data.</text>
</comment>
<evidence type="ECO:0000313" key="3">
    <source>
        <dbReference type="Proteomes" id="UP000238157"/>
    </source>
</evidence>
<keyword evidence="3" id="KW-1185">Reference proteome</keyword>
<protein>
    <submittedName>
        <fullName evidence="2">Uncharacterized protein</fullName>
    </submittedName>
</protein>
<reference evidence="2 3" key="1">
    <citation type="submission" date="2018-03" db="EMBL/GenBank/DDBJ databases">
        <title>Genomic Encyclopedia of Archaeal and Bacterial Type Strains, Phase II (KMG-II): from individual species to whole genera.</title>
        <authorList>
            <person name="Goeker M."/>
        </authorList>
    </citation>
    <scope>NUCLEOTIDE SEQUENCE [LARGE SCALE GENOMIC DNA]</scope>
    <source>
        <strain evidence="2 3">DSM 27929</strain>
    </source>
</reference>
<gene>
    <name evidence="2" type="ORF">CLW00_102101</name>
</gene>
<evidence type="ECO:0000313" key="2">
    <source>
        <dbReference type="EMBL" id="PRY89625.1"/>
    </source>
</evidence>
<organism evidence="2 3">
    <name type="scientific">Mongoliibacter ruber</name>
    <dbReference type="NCBI Taxonomy" id="1750599"/>
    <lineage>
        <taxon>Bacteria</taxon>
        <taxon>Pseudomonadati</taxon>
        <taxon>Bacteroidota</taxon>
        <taxon>Cytophagia</taxon>
        <taxon>Cytophagales</taxon>
        <taxon>Cyclobacteriaceae</taxon>
        <taxon>Mongoliibacter</taxon>
    </lineage>
</organism>
<keyword evidence="1" id="KW-0472">Membrane</keyword>
<evidence type="ECO:0000256" key="1">
    <source>
        <dbReference type="SAM" id="Phobius"/>
    </source>
</evidence>
<dbReference type="AlphaFoldDB" id="A0A2T0WSH8"/>
<keyword evidence="1" id="KW-0812">Transmembrane</keyword>
<name>A0A2T0WSH8_9BACT</name>
<dbReference type="EMBL" id="PVTR01000002">
    <property type="protein sequence ID" value="PRY89625.1"/>
    <property type="molecule type" value="Genomic_DNA"/>
</dbReference>
<feature type="transmembrane region" description="Helical" evidence="1">
    <location>
        <begin position="20"/>
        <end position="42"/>
    </location>
</feature>
<accession>A0A2T0WSH8</accession>
<proteinExistence type="predicted"/>
<dbReference type="Proteomes" id="UP000238157">
    <property type="component" value="Unassembled WGS sequence"/>
</dbReference>